<dbReference type="AlphaFoldDB" id="A0A7G9RCY5"/>
<evidence type="ECO:0000313" key="2">
    <source>
        <dbReference type="EMBL" id="QNN53460.1"/>
    </source>
</evidence>
<proteinExistence type="predicted"/>
<organism evidence="2 3">
    <name type="scientific">Nocardioides mesophilus</name>
    <dbReference type="NCBI Taxonomy" id="433659"/>
    <lineage>
        <taxon>Bacteria</taxon>
        <taxon>Bacillati</taxon>
        <taxon>Actinomycetota</taxon>
        <taxon>Actinomycetes</taxon>
        <taxon>Propionibacteriales</taxon>
        <taxon>Nocardioidaceae</taxon>
        <taxon>Nocardioides</taxon>
    </lineage>
</organism>
<dbReference type="KEGG" id="nmes:H9L09_03155"/>
<evidence type="ECO:0000256" key="1">
    <source>
        <dbReference type="SAM" id="Phobius"/>
    </source>
</evidence>
<keyword evidence="1" id="KW-1133">Transmembrane helix</keyword>
<accession>A0A7G9RCY5</accession>
<keyword evidence="1" id="KW-0812">Transmembrane</keyword>
<feature type="transmembrane region" description="Helical" evidence="1">
    <location>
        <begin position="159"/>
        <end position="179"/>
    </location>
</feature>
<protein>
    <recommendedName>
        <fullName evidence="4">ZIP family metal transporter</fullName>
    </recommendedName>
</protein>
<reference evidence="2 3" key="1">
    <citation type="submission" date="2020-08" db="EMBL/GenBank/DDBJ databases">
        <title>Genome sequence of Nocardioides mesophilus KACC 16243T.</title>
        <authorList>
            <person name="Hyun D.-W."/>
            <person name="Bae J.-W."/>
        </authorList>
    </citation>
    <scope>NUCLEOTIDE SEQUENCE [LARGE SCALE GENOMIC DNA]</scope>
    <source>
        <strain evidence="2 3">KACC 16243</strain>
    </source>
</reference>
<keyword evidence="1" id="KW-0472">Membrane</keyword>
<dbReference type="Proteomes" id="UP000515947">
    <property type="component" value="Chromosome"/>
</dbReference>
<feature type="transmembrane region" description="Helical" evidence="1">
    <location>
        <begin position="275"/>
        <end position="295"/>
    </location>
</feature>
<feature type="transmembrane region" description="Helical" evidence="1">
    <location>
        <begin position="246"/>
        <end position="263"/>
    </location>
</feature>
<name>A0A7G9RCY5_9ACTN</name>
<dbReference type="EMBL" id="CP060713">
    <property type="protein sequence ID" value="QNN53460.1"/>
    <property type="molecule type" value="Genomic_DNA"/>
</dbReference>
<gene>
    <name evidence="2" type="ORF">H9L09_03155</name>
</gene>
<feature type="transmembrane region" description="Helical" evidence="1">
    <location>
        <begin position="85"/>
        <end position="106"/>
    </location>
</feature>
<feature type="transmembrane region" description="Helical" evidence="1">
    <location>
        <begin position="45"/>
        <end position="65"/>
    </location>
</feature>
<sequence length="298" mass="31278">MENPAPLATVDTSTAVLLALCSTLVLAALHLLASRIRKLPLVPQRATVSFAGGLAVSYVFLHLLPELAEGNENLKELFGEGGSPTPLLELGIFFVALVGFCLFYGLERLAERVTGGQAASVARELAYARTGAGGPDQAGPAATVPPAAADPAGSGDRTAVFWLHLGSYLLYNFVITYTLPLTYRTGVAFAVLFTVAMGLHFVLSDRGLEEHYGAQFDRPLPRLLLAGALLVGWGAAALFAPTHAVTVSVLTAFLAGSVLLNVFKEEIPAARSSSLAWFLTGLGFYAALLATITYLGEG</sequence>
<feature type="transmembrane region" description="Helical" evidence="1">
    <location>
        <begin position="12"/>
        <end position="33"/>
    </location>
</feature>
<evidence type="ECO:0000313" key="3">
    <source>
        <dbReference type="Proteomes" id="UP000515947"/>
    </source>
</evidence>
<feature type="transmembrane region" description="Helical" evidence="1">
    <location>
        <begin position="185"/>
        <end position="203"/>
    </location>
</feature>
<dbReference type="RefSeq" id="WP_187579302.1">
    <property type="nucleotide sequence ID" value="NZ_CP060713.1"/>
</dbReference>
<feature type="transmembrane region" description="Helical" evidence="1">
    <location>
        <begin position="223"/>
        <end position="240"/>
    </location>
</feature>
<keyword evidence="3" id="KW-1185">Reference proteome</keyword>
<evidence type="ECO:0008006" key="4">
    <source>
        <dbReference type="Google" id="ProtNLM"/>
    </source>
</evidence>